<dbReference type="Gene3D" id="3.30.450.80">
    <property type="entry name" value="Transcription factor LuxR-like, autoinducer-binding domain"/>
    <property type="match status" value="1"/>
</dbReference>
<name>A0ABT2ZIH1_9RHOB</name>
<evidence type="ECO:0000313" key="6">
    <source>
        <dbReference type="Proteomes" id="UP001652564"/>
    </source>
</evidence>
<protein>
    <submittedName>
        <fullName evidence="5">Autoinducer binding domain-containing protein</fullName>
    </submittedName>
</protein>
<gene>
    <name evidence="5" type="ORF">OEZ71_01305</name>
</gene>
<keyword evidence="2" id="KW-0238">DNA-binding</keyword>
<dbReference type="InterPro" id="IPR005143">
    <property type="entry name" value="TF_LuxR_autoind-bd_dom"/>
</dbReference>
<sequence length="161" mass="17887">MPSQEKISELIEKLHAAWPAGFAVGLHVTFTAPRYMFQSYEKSWLDTYTRLGLVLLDPVVRWGFSNTGTIRWSDLADQDDAGVLKRAAEHGLNYGAVTAIARNGTRSMGGFARSDREPTDAELATLSEDLTSLHDLTRDVEHLAPSVHETLKQMSIYLTHG</sequence>
<proteinExistence type="predicted"/>
<dbReference type="EMBL" id="JAOWKZ010000001">
    <property type="protein sequence ID" value="MCV2870923.1"/>
    <property type="molecule type" value="Genomic_DNA"/>
</dbReference>
<evidence type="ECO:0000256" key="1">
    <source>
        <dbReference type="ARBA" id="ARBA00023015"/>
    </source>
</evidence>
<feature type="domain" description="Transcription factor LuxR-like autoinducer-binding" evidence="4">
    <location>
        <begin position="33"/>
        <end position="133"/>
    </location>
</feature>
<comment type="caution">
    <text evidence="5">The sequence shown here is derived from an EMBL/GenBank/DDBJ whole genome shotgun (WGS) entry which is preliminary data.</text>
</comment>
<keyword evidence="1" id="KW-0805">Transcription regulation</keyword>
<organism evidence="5 6">
    <name type="scientific">Albidovulum litorale</name>
    <dbReference type="NCBI Taxonomy" id="2984134"/>
    <lineage>
        <taxon>Bacteria</taxon>
        <taxon>Pseudomonadati</taxon>
        <taxon>Pseudomonadota</taxon>
        <taxon>Alphaproteobacteria</taxon>
        <taxon>Rhodobacterales</taxon>
        <taxon>Paracoccaceae</taxon>
        <taxon>Albidovulum</taxon>
    </lineage>
</organism>
<dbReference type="RefSeq" id="WP_263738119.1">
    <property type="nucleotide sequence ID" value="NZ_JAOWKZ010000001.1"/>
</dbReference>
<evidence type="ECO:0000259" key="4">
    <source>
        <dbReference type="Pfam" id="PF03472"/>
    </source>
</evidence>
<dbReference type="Pfam" id="PF03472">
    <property type="entry name" value="Autoind_bind"/>
    <property type="match status" value="1"/>
</dbReference>
<dbReference type="InterPro" id="IPR036693">
    <property type="entry name" value="TF_LuxR_autoind-bd_dom_sf"/>
</dbReference>
<keyword evidence="6" id="KW-1185">Reference proteome</keyword>
<accession>A0ABT2ZIH1</accession>
<evidence type="ECO:0000256" key="3">
    <source>
        <dbReference type="ARBA" id="ARBA00023163"/>
    </source>
</evidence>
<reference evidence="5 6" key="1">
    <citation type="submission" date="2022-10" db="EMBL/GenBank/DDBJ databases">
        <title>Defluviimonas sp. nov., isolated from ocean surface sediments.</title>
        <authorList>
            <person name="He W."/>
            <person name="Wang L."/>
            <person name="Zhang D.-F."/>
        </authorList>
    </citation>
    <scope>NUCLEOTIDE SEQUENCE [LARGE SCALE GENOMIC DNA]</scope>
    <source>
        <strain evidence="5 6">WL0050</strain>
    </source>
</reference>
<evidence type="ECO:0000313" key="5">
    <source>
        <dbReference type="EMBL" id="MCV2870923.1"/>
    </source>
</evidence>
<evidence type="ECO:0000256" key="2">
    <source>
        <dbReference type="ARBA" id="ARBA00023125"/>
    </source>
</evidence>
<dbReference type="SUPFAM" id="SSF75516">
    <property type="entry name" value="Pheromone-binding domain of LuxR-like quorum-sensing transcription factors"/>
    <property type="match status" value="1"/>
</dbReference>
<dbReference type="Proteomes" id="UP001652564">
    <property type="component" value="Unassembled WGS sequence"/>
</dbReference>
<keyword evidence="3" id="KW-0804">Transcription</keyword>